<evidence type="ECO:0000313" key="6">
    <source>
        <dbReference type="EMBL" id="GIO37309.1"/>
    </source>
</evidence>
<dbReference type="CDD" id="cd02883">
    <property type="entry name" value="NUDIX_Hydrolase"/>
    <property type="match status" value="1"/>
</dbReference>
<dbReference type="Proteomes" id="UP000681162">
    <property type="component" value="Unassembled WGS sequence"/>
</dbReference>
<reference evidence="6 7" key="1">
    <citation type="submission" date="2021-03" db="EMBL/GenBank/DDBJ databases">
        <title>Antimicrobial resistance genes in bacteria isolated from Japanese honey, and their potential for conferring macrolide and lincosamide resistance in the American foulbrood pathogen Paenibacillus larvae.</title>
        <authorList>
            <person name="Okamoto M."/>
            <person name="Kumagai M."/>
            <person name="Kanamori H."/>
            <person name="Takamatsu D."/>
        </authorList>
    </citation>
    <scope>NUCLEOTIDE SEQUENCE [LARGE SCALE GENOMIC DNA]</scope>
    <source>
        <strain evidence="6 7">J41TS12</strain>
    </source>
</reference>
<keyword evidence="7" id="KW-1185">Reference proteome</keyword>
<protein>
    <submittedName>
        <fullName evidence="6">DNA mismatch repair protein MutT</fullName>
    </submittedName>
</protein>
<name>A0A919XQU3_9BACL</name>
<comment type="cofactor">
    <cofactor evidence="1">
        <name>Mg(2+)</name>
        <dbReference type="ChEBI" id="CHEBI:18420"/>
    </cofactor>
</comment>
<dbReference type="AlphaFoldDB" id="A0A919XQU3"/>
<dbReference type="InterPro" id="IPR020084">
    <property type="entry name" value="NUDIX_hydrolase_CS"/>
</dbReference>
<accession>A0A919XQU3</accession>
<dbReference type="Pfam" id="PF00293">
    <property type="entry name" value="NUDIX"/>
    <property type="match status" value="1"/>
</dbReference>
<sequence>MHRIDIVYALLPSEDGSRILMVHNTGSRNTWTLPGGTVEQGETLQEALIREVKEEAGVDIKVLDVAAINELRAPESSKHYLLITFHAQIIGGQLGTNVPEEVAEVEWIELPRADLLMPYYQKGISNLVQQKKGVPYFDEGVEYGEKE</sequence>
<dbReference type="SUPFAM" id="SSF55811">
    <property type="entry name" value="Nudix"/>
    <property type="match status" value="1"/>
</dbReference>
<feature type="domain" description="Nudix hydrolase" evidence="5">
    <location>
        <begin position="2"/>
        <end position="130"/>
    </location>
</feature>
<evidence type="ECO:0000313" key="7">
    <source>
        <dbReference type="Proteomes" id="UP000681162"/>
    </source>
</evidence>
<keyword evidence="3" id="KW-0460">Magnesium</keyword>
<dbReference type="RefSeq" id="WP_212939591.1">
    <property type="nucleotide sequence ID" value="NZ_BORR01000007.1"/>
</dbReference>
<dbReference type="PANTHER" id="PTHR43046">
    <property type="entry name" value="GDP-MANNOSE MANNOSYL HYDROLASE"/>
    <property type="match status" value="1"/>
</dbReference>
<dbReference type="PROSITE" id="PS00893">
    <property type="entry name" value="NUDIX_BOX"/>
    <property type="match status" value="1"/>
</dbReference>
<comment type="similarity">
    <text evidence="4">Belongs to the Nudix hydrolase family.</text>
</comment>
<dbReference type="GO" id="GO:0016787">
    <property type="term" value="F:hydrolase activity"/>
    <property type="evidence" value="ECO:0007669"/>
    <property type="project" value="UniProtKB-KW"/>
</dbReference>
<evidence type="ECO:0000259" key="5">
    <source>
        <dbReference type="PROSITE" id="PS51462"/>
    </source>
</evidence>
<dbReference type="EMBL" id="BORR01000007">
    <property type="protein sequence ID" value="GIO37309.1"/>
    <property type="molecule type" value="Genomic_DNA"/>
</dbReference>
<keyword evidence="2 4" id="KW-0378">Hydrolase</keyword>
<evidence type="ECO:0000256" key="2">
    <source>
        <dbReference type="ARBA" id="ARBA00022801"/>
    </source>
</evidence>
<gene>
    <name evidence="6" type="ORF">J41TS12_21700</name>
</gene>
<organism evidence="6 7">
    <name type="scientific">Paenibacillus antibioticophila</name>
    <dbReference type="NCBI Taxonomy" id="1274374"/>
    <lineage>
        <taxon>Bacteria</taxon>
        <taxon>Bacillati</taxon>
        <taxon>Bacillota</taxon>
        <taxon>Bacilli</taxon>
        <taxon>Bacillales</taxon>
        <taxon>Paenibacillaceae</taxon>
        <taxon>Paenibacillus</taxon>
    </lineage>
</organism>
<proteinExistence type="inferred from homology"/>
<evidence type="ECO:0000256" key="1">
    <source>
        <dbReference type="ARBA" id="ARBA00001946"/>
    </source>
</evidence>
<dbReference type="PROSITE" id="PS51462">
    <property type="entry name" value="NUDIX"/>
    <property type="match status" value="1"/>
</dbReference>
<comment type="caution">
    <text evidence="6">The sequence shown here is derived from an EMBL/GenBank/DDBJ whole genome shotgun (WGS) entry which is preliminary data.</text>
</comment>
<dbReference type="InterPro" id="IPR015797">
    <property type="entry name" value="NUDIX_hydrolase-like_dom_sf"/>
</dbReference>
<dbReference type="PANTHER" id="PTHR43046:SF12">
    <property type="entry name" value="GDP-MANNOSE MANNOSYL HYDROLASE"/>
    <property type="match status" value="1"/>
</dbReference>
<evidence type="ECO:0000256" key="4">
    <source>
        <dbReference type="RuleBase" id="RU003476"/>
    </source>
</evidence>
<dbReference type="InterPro" id="IPR020476">
    <property type="entry name" value="Nudix_hydrolase"/>
</dbReference>
<dbReference type="PRINTS" id="PR00502">
    <property type="entry name" value="NUDIXFAMILY"/>
</dbReference>
<dbReference type="Gene3D" id="3.90.79.10">
    <property type="entry name" value="Nucleoside Triphosphate Pyrophosphohydrolase"/>
    <property type="match status" value="1"/>
</dbReference>
<dbReference type="InterPro" id="IPR000086">
    <property type="entry name" value="NUDIX_hydrolase_dom"/>
</dbReference>
<evidence type="ECO:0000256" key="3">
    <source>
        <dbReference type="ARBA" id="ARBA00022842"/>
    </source>
</evidence>